<feature type="domain" description="RecX third three-helical" evidence="8">
    <location>
        <begin position="152"/>
        <end position="195"/>
    </location>
</feature>
<name>A0ABS2PPR8_9STRE</name>
<dbReference type="PANTHER" id="PTHR33602">
    <property type="entry name" value="REGULATORY PROTEIN RECX FAMILY PROTEIN"/>
    <property type="match status" value="1"/>
</dbReference>
<organism evidence="10 11">
    <name type="scientific">Streptococcus loxodontisalivarius</name>
    <dbReference type="NCBI Taxonomy" id="1349415"/>
    <lineage>
        <taxon>Bacteria</taxon>
        <taxon>Bacillati</taxon>
        <taxon>Bacillota</taxon>
        <taxon>Bacilli</taxon>
        <taxon>Lactobacillales</taxon>
        <taxon>Streptococcaceae</taxon>
        <taxon>Streptococcus</taxon>
    </lineage>
</organism>
<evidence type="ECO:0000313" key="10">
    <source>
        <dbReference type="EMBL" id="MBM7642027.1"/>
    </source>
</evidence>
<dbReference type="PANTHER" id="PTHR33602:SF1">
    <property type="entry name" value="REGULATORY PROTEIN RECX FAMILY PROTEIN"/>
    <property type="match status" value="1"/>
</dbReference>
<dbReference type="InterPro" id="IPR003783">
    <property type="entry name" value="Regulatory_RecX"/>
</dbReference>
<evidence type="ECO:0000256" key="2">
    <source>
        <dbReference type="ARBA" id="ARBA00004496"/>
    </source>
</evidence>
<evidence type="ECO:0000256" key="1">
    <source>
        <dbReference type="ARBA" id="ARBA00003529"/>
    </source>
</evidence>
<dbReference type="InterPro" id="IPR036388">
    <property type="entry name" value="WH-like_DNA-bd_sf"/>
</dbReference>
<dbReference type="Proteomes" id="UP000697472">
    <property type="component" value="Unassembled WGS sequence"/>
</dbReference>
<dbReference type="NCBIfam" id="NF010733">
    <property type="entry name" value="PRK14135.1"/>
    <property type="match status" value="1"/>
</dbReference>
<dbReference type="HAMAP" id="MF_01114">
    <property type="entry name" value="RecX"/>
    <property type="match status" value="1"/>
</dbReference>
<evidence type="ECO:0000259" key="8">
    <source>
        <dbReference type="Pfam" id="PF21981"/>
    </source>
</evidence>
<evidence type="ECO:0000256" key="5">
    <source>
        <dbReference type="ARBA" id="ARBA00022490"/>
    </source>
</evidence>
<dbReference type="InterPro" id="IPR053926">
    <property type="entry name" value="RecX_HTH_1st"/>
</dbReference>
<dbReference type="Pfam" id="PF21982">
    <property type="entry name" value="RecX_HTH1"/>
    <property type="match status" value="1"/>
</dbReference>
<keyword evidence="11" id="KW-1185">Reference proteome</keyword>
<proteinExistence type="inferred from homology"/>
<comment type="function">
    <text evidence="1 6">Modulates RecA activity.</text>
</comment>
<dbReference type="Pfam" id="PF02631">
    <property type="entry name" value="RecX_HTH2"/>
    <property type="match status" value="1"/>
</dbReference>
<reference evidence="10 11" key="1">
    <citation type="submission" date="2021-01" db="EMBL/GenBank/DDBJ databases">
        <title>Genomic Encyclopedia of Type Strains, Phase IV (KMG-IV): sequencing the most valuable type-strain genomes for metagenomic binning, comparative biology and taxonomic classification.</title>
        <authorList>
            <person name="Goeker M."/>
        </authorList>
    </citation>
    <scope>NUCLEOTIDE SEQUENCE [LARGE SCALE GENOMIC DNA]</scope>
    <source>
        <strain evidence="10 11">DSM 27382</strain>
    </source>
</reference>
<feature type="domain" description="RecX first three-helical" evidence="9">
    <location>
        <begin position="59"/>
        <end position="96"/>
    </location>
</feature>
<comment type="subcellular location">
    <subcellularLocation>
        <location evidence="2 6">Cytoplasm</location>
    </subcellularLocation>
</comment>
<dbReference type="RefSeq" id="WP_205008893.1">
    <property type="nucleotide sequence ID" value="NZ_JAFBEH010000004.1"/>
</dbReference>
<evidence type="ECO:0000256" key="6">
    <source>
        <dbReference type="HAMAP-Rule" id="MF_01114"/>
    </source>
</evidence>
<comment type="similarity">
    <text evidence="3 6">Belongs to the RecX family.</text>
</comment>
<gene>
    <name evidence="6" type="primary">recX</name>
    <name evidence="10" type="ORF">JOC28_000319</name>
</gene>
<evidence type="ECO:0000256" key="3">
    <source>
        <dbReference type="ARBA" id="ARBA00009695"/>
    </source>
</evidence>
<accession>A0ABS2PPR8</accession>
<evidence type="ECO:0000259" key="7">
    <source>
        <dbReference type="Pfam" id="PF02631"/>
    </source>
</evidence>
<dbReference type="EMBL" id="JAFBEH010000004">
    <property type="protein sequence ID" value="MBM7642027.1"/>
    <property type="molecule type" value="Genomic_DNA"/>
</dbReference>
<feature type="domain" description="RecX third three-helical" evidence="8">
    <location>
        <begin position="208"/>
        <end position="251"/>
    </location>
</feature>
<keyword evidence="5 6" id="KW-0963">Cytoplasm</keyword>
<evidence type="ECO:0000256" key="4">
    <source>
        <dbReference type="ARBA" id="ARBA00018111"/>
    </source>
</evidence>
<dbReference type="Pfam" id="PF21981">
    <property type="entry name" value="RecX_HTH3"/>
    <property type="match status" value="2"/>
</dbReference>
<dbReference type="InterPro" id="IPR053924">
    <property type="entry name" value="RecX_HTH_2nd"/>
</dbReference>
<dbReference type="Gene3D" id="1.10.10.10">
    <property type="entry name" value="Winged helix-like DNA-binding domain superfamily/Winged helix DNA-binding domain"/>
    <property type="match status" value="4"/>
</dbReference>
<comment type="caution">
    <text evidence="10">The sequence shown here is derived from an EMBL/GenBank/DDBJ whole genome shotgun (WGS) entry which is preliminary data.</text>
</comment>
<evidence type="ECO:0000313" key="11">
    <source>
        <dbReference type="Proteomes" id="UP000697472"/>
    </source>
</evidence>
<feature type="domain" description="RecX second three-helical" evidence="7">
    <location>
        <begin position="104"/>
        <end position="145"/>
    </location>
</feature>
<sequence length="258" mass="30839">MKITKIEKKKRLYLLEIDETEKLYVTEDTIVRYFLSKGMTLDDKTLEEIKNFAQYSHGKNLALYYISFKQRTEKEVKDYLFQHEIEARIIYKVLDNLREDKWLDDQKYAESFINQNLSTGDKGPHVLSQKLLEKGISKEIITQVLGDNDFENLLEKQAKKLLKKYSHKLPARALKDKVAQSLQNKGFHYTDIQGYLNQLDIEKDEELEEDLLLKEIDKVYRKYQKKYDGYDLKQRMTQALMRKGFDYSEIKANLREYF</sequence>
<protein>
    <recommendedName>
        <fullName evidence="4 6">Regulatory protein RecX</fullName>
    </recommendedName>
</protein>
<dbReference type="InterPro" id="IPR053925">
    <property type="entry name" value="RecX_HTH_3rd"/>
</dbReference>
<evidence type="ECO:0000259" key="9">
    <source>
        <dbReference type="Pfam" id="PF21982"/>
    </source>
</evidence>